<dbReference type="Proteomes" id="UP000245938">
    <property type="component" value="Unassembled WGS sequence"/>
</dbReference>
<comment type="caution">
    <text evidence="14">The sequence shown here is derived from an EMBL/GenBank/DDBJ whole genome shotgun (WGS) entry which is preliminary data.</text>
</comment>
<dbReference type="GO" id="GO:0009117">
    <property type="term" value="P:nucleotide metabolic process"/>
    <property type="evidence" value="ECO:0007669"/>
    <property type="project" value="UniProtKB-KW"/>
</dbReference>
<evidence type="ECO:0000256" key="10">
    <source>
        <dbReference type="ARBA" id="ARBA00048174"/>
    </source>
</evidence>
<evidence type="ECO:0000256" key="3">
    <source>
        <dbReference type="ARBA" id="ARBA00022723"/>
    </source>
</evidence>
<evidence type="ECO:0000256" key="6">
    <source>
        <dbReference type="ARBA" id="ARBA00022842"/>
    </source>
</evidence>
<dbReference type="PANTHER" id="PTHR34699:SF2">
    <property type="entry name" value="NON-CANONICAL PURINE NTP PHOSPHATASE_PRRC1 DOMAIN-CONTAINING PROTEIN"/>
    <property type="match status" value="1"/>
</dbReference>
<dbReference type="SUPFAM" id="SSF52972">
    <property type="entry name" value="ITPase-like"/>
    <property type="match status" value="1"/>
</dbReference>
<accession>A0A2U3ANX4</accession>
<evidence type="ECO:0000313" key="15">
    <source>
        <dbReference type="Proteomes" id="UP000245938"/>
    </source>
</evidence>
<proteinExistence type="inferred from homology"/>
<sequence length="173" mass="18815">MLVAIGTKNKAKIQAVKVACNRAELQETIDFVTYDVASLVSAQPFSDEETCLGAINRAQAALKKGNATIGIGLEGGVKWQGKQLYLCNWAALATKDQVFTAAGAQIPLPLDITQQLLMGVELGPIMDAYAQQEDVRQHAGAIGIFTDGLIDRSEMFEHTVLMLLGQYRYNLKQ</sequence>
<reference evidence="14 15" key="1">
    <citation type="submission" date="2018-05" db="EMBL/GenBank/DDBJ databases">
        <title>Kurthia sibirica genome sequence.</title>
        <authorList>
            <person name="Maclea K.S."/>
            <person name="Goen A.E."/>
        </authorList>
    </citation>
    <scope>NUCLEOTIDE SEQUENCE [LARGE SCALE GENOMIC DNA]</scope>
    <source>
        <strain evidence="14 15">ATCC 49154</strain>
    </source>
</reference>
<dbReference type="AlphaFoldDB" id="A0A2U3ANX4"/>
<evidence type="ECO:0000256" key="1">
    <source>
        <dbReference type="ARBA" id="ARBA00001936"/>
    </source>
</evidence>
<comment type="cofactor">
    <cofactor evidence="2">
        <name>Mg(2+)</name>
        <dbReference type="ChEBI" id="CHEBI:18420"/>
    </cofactor>
</comment>
<evidence type="ECO:0000256" key="7">
    <source>
        <dbReference type="ARBA" id="ARBA00023080"/>
    </source>
</evidence>
<dbReference type="GO" id="GO:0046872">
    <property type="term" value="F:metal ion binding"/>
    <property type="evidence" value="ECO:0007669"/>
    <property type="project" value="UniProtKB-KW"/>
</dbReference>
<dbReference type="PANTHER" id="PTHR34699">
    <property type="match status" value="1"/>
</dbReference>
<feature type="domain" description="Non-canonical purine NTP phosphatase/PRRC1" evidence="13">
    <location>
        <begin position="6"/>
        <end position="165"/>
    </location>
</feature>
<dbReference type="RefSeq" id="WP_109305271.1">
    <property type="nucleotide sequence ID" value="NZ_BJUF01000016.1"/>
</dbReference>
<protein>
    <recommendedName>
        <fullName evidence="9">inosine/xanthosine triphosphatase</fullName>
        <ecNumber evidence="9">3.6.1.73</ecNumber>
    </recommendedName>
</protein>
<evidence type="ECO:0000256" key="11">
    <source>
        <dbReference type="ARBA" id="ARBA00048781"/>
    </source>
</evidence>
<dbReference type="EC" id="3.6.1.73" evidence="9"/>
<comment type="similarity">
    <text evidence="12">Belongs to the YjjX NTPase family.</text>
</comment>
<dbReference type="EMBL" id="QFVR01000004">
    <property type="protein sequence ID" value="PWI26248.1"/>
    <property type="molecule type" value="Genomic_DNA"/>
</dbReference>
<evidence type="ECO:0000256" key="4">
    <source>
        <dbReference type="ARBA" id="ARBA00022741"/>
    </source>
</evidence>
<dbReference type="InterPro" id="IPR026533">
    <property type="entry name" value="NTPase/PRRC1"/>
</dbReference>
<keyword evidence="4" id="KW-0547">Nucleotide-binding</keyword>
<evidence type="ECO:0000259" key="13">
    <source>
        <dbReference type="Pfam" id="PF01931"/>
    </source>
</evidence>
<comment type="catalytic activity">
    <reaction evidence="10">
        <text>ITP + H2O = IDP + phosphate + H(+)</text>
        <dbReference type="Rhea" id="RHEA:28330"/>
        <dbReference type="ChEBI" id="CHEBI:15377"/>
        <dbReference type="ChEBI" id="CHEBI:15378"/>
        <dbReference type="ChEBI" id="CHEBI:43474"/>
        <dbReference type="ChEBI" id="CHEBI:58280"/>
        <dbReference type="ChEBI" id="CHEBI:61402"/>
        <dbReference type="EC" id="3.6.1.73"/>
    </reaction>
</comment>
<keyword evidence="7" id="KW-0546">Nucleotide metabolism</keyword>
<organism evidence="14 15">
    <name type="scientific">Kurthia sibirica</name>
    <dbReference type="NCBI Taxonomy" id="202750"/>
    <lineage>
        <taxon>Bacteria</taxon>
        <taxon>Bacillati</taxon>
        <taxon>Bacillota</taxon>
        <taxon>Bacilli</taxon>
        <taxon>Bacillales</taxon>
        <taxon>Caryophanaceae</taxon>
        <taxon>Kurthia</taxon>
    </lineage>
</organism>
<dbReference type="InterPro" id="IPR029001">
    <property type="entry name" value="ITPase-like_fam"/>
</dbReference>
<evidence type="ECO:0000256" key="8">
    <source>
        <dbReference type="ARBA" id="ARBA00023211"/>
    </source>
</evidence>
<name>A0A2U3ANX4_9BACL</name>
<dbReference type="OrthoDB" id="164951at2"/>
<comment type="cofactor">
    <cofactor evidence="1">
        <name>Mn(2+)</name>
        <dbReference type="ChEBI" id="CHEBI:29035"/>
    </cofactor>
</comment>
<keyword evidence="15" id="KW-1185">Reference proteome</keyword>
<evidence type="ECO:0000313" key="14">
    <source>
        <dbReference type="EMBL" id="PWI26248.1"/>
    </source>
</evidence>
<evidence type="ECO:0000256" key="2">
    <source>
        <dbReference type="ARBA" id="ARBA00001946"/>
    </source>
</evidence>
<keyword evidence="8" id="KW-0464">Manganese</keyword>
<evidence type="ECO:0000256" key="5">
    <source>
        <dbReference type="ARBA" id="ARBA00022801"/>
    </source>
</evidence>
<evidence type="ECO:0000256" key="9">
    <source>
        <dbReference type="ARBA" id="ARBA00038901"/>
    </source>
</evidence>
<comment type="catalytic activity">
    <reaction evidence="11">
        <text>XTP + H2O = XDP + phosphate + H(+)</text>
        <dbReference type="Rhea" id="RHEA:28406"/>
        <dbReference type="ChEBI" id="CHEBI:15377"/>
        <dbReference type="ChEBI" id="CHEBI:15378"/>
        <dbReference type="ChEBI" id="CHEBI:43474"/>
        <dbReference type="ChEBI" id="CHEBI:59884"/>
        <dbReference type="ChEBI" id="CHEBI:61314"/>
        <dbReference type="EC" id="3.6.1.73"/>
    </reaction>
</comment>
<dbReference type="GO" id="GO:0103023">
    <property type="term" value="F:ITPase activity"/>
    <property type="evidence" value="ECO:0007669"/>
    <property type="project" value="UniProtKB-EC"/>
</dbReference>
<dbReference type="GO" id="GO:0000166">
    <property type="term" value="F:nucleotide binding"/>
    <property type="evidence" value="ECO:0007669"/>
    <property type="project" value="UniProtKB-KW"/>
</dbReference>
<keyword evidence="5" id="KW-0378">Hydrolase</keyword>
<keyword evidence="6" id="KW-0460">Magnesium</keyword>
<dbReference type="NCBIfam" id="NF002850">
    <property type="entry name" value="PRK03114.1"/>
    <property type="match status" value="1"/>
</dbReference>
<dbReference type="Gene3D" id="3.90.950.10">
    <property type="match status" value="1"/>
</dbReference>
<gene>
    <name evidence="14" type="ORF">DEX24_04805</name>
</gene>
<dbReference type="FunFam" id="3.90.950.10:FF:000002">
    <property type="entry name" value="Inosine/xanthosine triphosphatase"/>
    <property type="match status" value="1"/>
</dbReference>
<evidence type="ECO:0000256" key="12">
    <source>
        <dbReference type="ARBA" id="ARBA00060855"/>
    </source>
</evidence>
<keyword evidence="3" id="KW-0479">Metal-binding</keyword>
<dbReference type="InterPro" id="IPR050299">
    <property type="entry name" value="YjjX_NTPase"/>
</dbReference>
<dbReference type="Pfam" id="PF01931">
    <property type="entry name" value="NTPase_I-T"/>
    <property type="match status" value="1"/>
</dbReference>